<evidence type="ECO:0000256" key="1">
    <source>
        <dbReference type="SAM" id="MobiDB-lite"/>
    </source>
</evidence>
<protein>
    <submittedName>
        <fullName evidence="3">Uncharacterized protein</fullName>
    </submittedName>
</protein>
<dbReference type="Pfam" id="PF05821">
    <property type="entry name" value="NDUF_B8"/>
    <property type="match status" value="1"/>
</dbReference>
<evidence type="ECO:0000313" key="3">
    <source>
        <dbReference type="EMBL" id="KXN71651.1"/>
    </source>
</evidence>
<name>A0A137P9Q8_CONC2</name>
<reference evidence="3 4" key="1">
    <citation type="journal article" date="2015" name="Genome Biol. Evol.">
        <title>Phylogenomic analyses indicate that early fungi evolved digesting cell walls of algal ancestors of land plants.</title>
        <authorList>
            <person name="Chang Y."/>
            <person name="Wang S."/>
            <person name="Sekimoto S."/>
            <person name="Aerts A.L."/>
            <person name="Choi C."/>
            <person name="Clum A."/>
            <person name="LaButti K.M."/>
            <person name="Lindquist E.A."/>
            <person name="Yee Ngan C."/>
            <person name="Ohm R.A."/>
            <person name="Salamov A.A."/>
            <person name="Grigoriev I.V."/>
            <person name="Spatafora J.W."/>
            <person name="Berbee M.L."/>
        </authorList>
    </citation>
    <scope>NUCLEOTIDE SEQUENCE [LARGE SCALE GENOMIC DNA]</scope>
    <source>
        <strain evidence="3 4">NRRL 28638</strain>
    </source>
</reference>
<dbReference type="PANTHER" id="PTHR12840">
    <property type="entry name" value="NADH-UBIQUINONE OXIDOREDUCTASE ASHI SUBUNIT"/>
    <property type="match status" value="1"/>
</dbReference>
<accession>A0A137P9Q8</accession>
<dbReference type="OMA" id="GEPCHED"/>
<dbReference type="PANTHER" id="PTHR12840:SF1">
    <property type="entry name" value="NADH DEHYDROGENASE [UBIQUINONE] 1 BETA SUBCOMPLEX SUBUNIT 8, MITOCHONDRIAL"/>
    <property type="match status" value="1"/>
</dbReference>
<dbReference type="Proteomes" id="UP000070444">
    <property type="component" value="Unassembled WGS sequence"/>
</dbReference>
<keyword evidence="2" id="KW-0812">Transmembrane</keyword>
<gene>
    <name evidence="3" type="ORF">CONCODRAFT_57244</name>
</gene>
<evidence type="ECO:0000313" key="4">
    <source>
        <dbReference type="Proteomes" id="UP000070444"/>
    </source>
</evidence>
<dbReference type="AlphaFoldDB" id="A0A137P9Q8"/>
<keyword evidence="2" id="KW-1133">Transmembrane helix</keyword>
<evidence type="ECO:0000256" key="2">
    <source>
        <dbReference type="SAM" id="Phobius"/>
    </source>
</evidence>
<keyword evidence="4" id="KW-1185">Reference proteome</keyword>
<dbReference type="EMBL" id="KQ964470">
    <property type="protein sequence ID" value="KXN71651.1"/>
    <property type="molecule type" value="Genomic_DNA"/>
</dbReference>
<dbReference type="STRING" id="796925.A0A137P9Q8"/>
<feature type="region of interest" description="Disordered" evidence="1">
    <location>
        <begin position="141"/>
        <end position="160"/>
    </location>
</feature>
<dbReference type="InterPro" id="IPR008699">
    <property type="entry name" value="NDUFB8"/>
</dbReference>
<sequence>MLLRNTLRLSTKLVRGNGVQSLRMVQTKVDGLRGEPKYVSDPQLPDNYPNLPRIYAQHKNPWHYQDQQDRRNLEDPINEQDEVLSVWAPDQHDYPANKALFELLCVAGFVASAIYVYSFWAPECPAVRRSYPFDGLRAELGNDPNTATNERRVVRSTNEL</sequence>
<dbReference type="GO" id="GO:0005739">
    <property type="term" value="C:mitochondrion"/>
    <property type="evidence" value="ECO:0007669"/>
    <property type="project" value="InterPro"/>
</dbReference>
<keyword evidence="2" id="KW-0472">Membrane</keyword>
<dbReference type="OrthoDB" id="2014058at2759"/>
<organism evidence="3 4">
    <name type="scientific">Conidiobolus coronatus (strain ATCC 28846 / CBS 209.66 / NRRL 28638)</name>
    <name type="common">Delacroixia coronata</name>
    <dbReference type="NCBI Taxonomy" id="796925"/>
    <lineage>
        <taxon>Eukaryota</taxon>
        <taxon>Fungi</taxon>
        <taxon>Fungi incertae sedis</taxon>
        <taxon>Zoopagomycota</taxon>
        <taxon>Entomophthoromycotina</taxon>
        <taxon>Entomophthoromycetes</taxon>
        <taxon>Entomophthorales</taxon>
        <taxon>Ancylistaceae</taxon>
        <taxon>Conidiobolus</taxon>
    </lineage>
</organism>
<proteinExistence type="predicted"/>
<feature type="transmembrane region" description="Helical" evidence="2">
    <location>
        <begin position="99"/>
        <end position="120"/>
    </location>
</feature>